<evidence type="ECO:0000313" key="3">
    <source>
        <dbReference type="Proteomes" id="UP000308181"/>
    </source>
</evidence>
<evidence type="ECO:0008006" key="4">
    <source>
        <dbReference type="Google" id="ProtNLM"/>
    </source>
</evidence>
<evidence type="ECO:0000313" key="2">
    <source>
        <dbReference type="EMBL" id="TKB98583.1"/>
    </source>
</evidence>
<protein>
    <recommendedName>
        <fullName evidence="4">Outer membrane lipoprotein-sorting protein</fullName>
    </recommendedName>
</protein>
<gene>
    <name evidence="2" type="ORF">FA046_05550</name>
</gene>
<comment type="caution">
    <text evidence="2">The sequence shown here is derived from an EMBL/GenBank/DDBJ whole genome shotgun (WGS) entry which is preliminary data.</text>
</comment>
<dbReference type="OrthoDB" id="705316at2"/>
<dbReference type="Proteomes" id="UP000308181">
    <property type="component" value="Unassembled WGS sequence"/>
</dbReference>
<feature type="signal peptide" evidence="1">
    <location>
        <begin position="1"/>
        <end position="20"/>
    </location>
</feature>
<dbReference type="RefSeq" id="WP_136825399.1">
    <property type="nucleotide sequence ID" value="NZ_SWBP01000002.1"/>
</dbReference>
<keyword evidence="1" id="KW-0732">Signal</keyword>
<feature type="chain" id="PRO_5020376039" description="Outer membrane lipoprotein-sorting protein" evidence="1">
    <location>
        <begin position="21"/>
        <end position="245"/>
    </location>
</feature>
<accession>A0A4V5NXB3</accession>
<dbReference type="EMBL" id="SWBP01000002">
    <property type="protein sequence ID" value="TKB98583.1"/>
    <property type="molecule type" value="Genomic_DNA"/>
</dbReference>
<dbReference type="AlphaFoldDB" id="A0A4V5NXB3"/>
<proteinExistence type="predicted"/>
<keyword evidence="3" id="KW-1185">Reference proteome</keyword>
<organism evidence="2 3">
    <name type="scientific">Pedobacter cryophilus</name>
    <dbReference type="NCBI Taxonomy" id="2571271"/>
    <lineage>
        <taxon>Bacteria</taxon>
        <taxon>Pseudomonadati</taxon>
        <taxon>Bacteroidota</taxon>
        <taxon>Sphingobacteriia</taxon>
        <taxon>Sphingobacteriales</taxon>
        <taxon>Sphingobacteriaceae</taxon>
        <taxon>Pedobacter</taxon>
    </lineage>
</organism>
<name>A0A4V5NXB3_9SPHI</name>
<evidence type="ECO:0000256" key="1">
    <source>
        <dbReference type="SAM" id="SignalP"/>
    </source>
</evidence>
<sequence>MKKIVLLWAIGIALFSSATAQEKDQVIKKVWEAVGGKATFEKSRYIQFTFASERNGQVGNGRNHIWDRYTGDYRFESKAANGKTTTVLFNVNTQKGKAFEDGILQPDTTSAKLIKRAYGAFINDTYWLMVPLKLQDPGVNTALEASETIDGVKCEVIHLNFDKVGLTPGDQYWLYVNALTGEITRWKFLLQGQKNTSVFEWAPYQDLGNGLKLSLKKTNLESKSAIVFPGTKVLPSVTKDIFIKP</sequence>
<reference evidence="2 3" key="1">
    <citation type="submission" date="2019-04" db="EMBL/GenBank/DDBJ databases">
        <title>Pedobacter sp. AR-3-17 sp. nov., isolated from Arctic soil.</title>
        <authorList>
            <person name="Dahal R.H."/>
            <person name="Kim D.-U."/>
        </authorList>
    </citation>
    <scope>NUCLEOTIDE SEQUENCE [LARGE SCALE GENOMIC DNA]</scope>
    <source>
        <strain evidence="2 3">AR-3-17</strain>
    </source>
</reference>